<feature type="chain" id="PRO_5013359149" evidence="8">
    <location>
        <begin position="30"/>
        <end position="441"/>
    </location>
</feature>
<dbReference type="GO" id="GO:0005615">
    <property type="term" value="C:extracellular space"/>
    <property type="evidence" value="ECO:0007669"/>
    <property type="project" value="TreeGrafter"/>
</dbReference>
<dbReference type="SMART" id="SM00631">
    <property type="entry name" value="Zn_pept"/>
    <property type="match status" value="1"/>
</dbReference>
<evidence type="ECO:0000256" key="7">
    <source>
        <dbReference type="PROSITE-ProRule" id="PRU01379"/>
    </source>
</evidence>
<dbReference type="STRING" id="2017.SAMN05444320_103528"/>
<evidence type="ECO:0000313" key="11">
    <source>
        <dbReference type="Proteomes" id="UP000184501"/>
    </source>
</evidence>
<dbReference type="EMBL" id="FQVN01000003">
    <property type="protein sequence ID" value="SHF40773.1"/>
    <property type="molecule type" value="Genomic_DNA"/>
</dbReference>
<accession>A0A1M5BDZ0</accession>
<organism evidence="10 11">
    <name type="scientific">Streptoalloteichus hindustanus</name>
    <dbReference type="NCBI Taxonomy" id="2017"/>
    <lineage>
        <taxon>Bacteria</taxon>
        <taxon>Bacillati</taxon>
        <taxon>Actinomycetota</taxon>
        <taxon>Actinomycetes</taxon>
        <taxon>Pseudonocardiales</taxon>
        <taxon>Pseudonocardiaceae</taxon>
        <taxon>Streptoalloteichus</taxon>
    </lineage>
</organism>
<dbReference type="PANTHER" id="PTHR11705:SF143">
    <property type="entry name" value="SLL0236 PROTEIN"/>
    <property type="match status" value="1"/>
</dbReference>
<comment type="caution">
    <text evidence="7">Lacks conserved residue(s) required for the propagation of feature annotation.</text>
</comment>
<reference evidence="10 11" key="1">
    <citation type="submission" date="2016-11" db="EMBL/GenBank/DDBJ databases">
        <authorList>
            <person name="Jaros S."/>
            <person name="Januszkiewicz K."/>
            <person name="Wedrychowicz H."/>
        </authorList>
    </citation>
    <scope>NUCLEOTIDE SEQUENCE [LARGE SCALE GENOMIC DNA]</scope>
    <source>
        <strain evidence="10 11">DSM 44523</strain>
    </source>
</reference>
<dbReference type="SUPFAM" id="SSF53187">
    <property type="entry name" value="Zn-dependent exopeptidases"/>
    <property type="match status" value="1"/>
</dbReference>
<dbReference type="PROSITE" id="PS51318">
    <property type="entry name" value="TAT"/>
    <property type="match status" value="1"/>
</dbReference>
<dbReference type="PANTHER" id="PTHR11705">
    <property type="entry name" value="PROTEASE FAMILY M14 CARBOXYPEPTIDASE A,B"/>
    <property type="match status" value="1"/>
</dbReference>
<dbReference type="GO" id="GO:0004181">
    <property type="term" value="F:metallocarboxypeptidase activity"/>
    <property type="evidence" value="ECO:0007669"/>
    <property type="project" value="InterPro"/>
</dbReference>
<dbReference type="Pfam" id="PF00246">
    <property type="entry name" value="Peptidase_M14"/>
    <property type="match status" value="1"/>
</dbReference>
<evidence type="ECO:0000313" key="10">
    <source>
        <dbReference type="EMBL" id="SHF40773.1"/>
    </source>
</evidence>
<feature type="signal peptide" evidence="8">
    <location>
        <begin position="1"/>
        <end position="29"/>
    </location>
</feature>
<keyword evidence="3" id="KW-0645">Protease</keyword>
<dbReference type="PROSITE" id="PS52035">
    <property type="entry name" value="PEPTIDASE_M14"/>
    <property type="match status" value="1"/>
</dbReference>
<dbReference type="Proteomes" id="UP000184501">
    <property type="component" value="Unassembled WGS sequence"/>
</dbReference>
<proteinExistence type="inferred from homology"/>
<sequence length="441" mass="47770">MTSSRRLVTLALLTSVGAGLLGAVTPAAAAAEPAEPAAAAPALRTGFELSRGTRWTSAAEEDEFLRRVDAASDRVAVERIGTTTRGRPLRLVRIGAPAPRPAGSGTTVLFVCSQHGDEPAGREGCLSTLRDLAFARDQRTTQLLRRTTVLFVPTANPDGREANTRENGSGVDLNRDHLALATPETRALAAVMRDHRPDVIHDLHEYSATPHYYEKDVTALWPRNRNVADGVHDESVRLSREFVKPDVERAGYTVGDYGIWTDPETGEPTKQVAGDGQERILRNTVGLKHAVGMLLESKVDPRDAAEEADPALNARRRVDSQLITLRSTLRMVDERRTSIALATGLSRASAATNRGPISFAGADNEQPAPDQVETNPPCGYRLTGEQVAEVGDELELHGVRSVPAGGGRRFVPMHQPARRLVPLLLDARAKFHLTEAELVRC</sequence>
<feature type="domain" description="Peptidase M14" evidence="9">
    <location>
        <begin position="54"/>
        <end position="318"/>
    </location>
</feature>
<evidence type="ECO:0000256" key="8">
    <source>
        <dbReference type="SAM" id="SignalP"/>
    </source>
</evidence>
<evidence type="ECO:0000256" key="2">
    <source>
        <dbReference type="ARBA" id="ARBA00005988"/>
    </source>
</evidence>
<dbReference type="AlphaFoldDB" id="A0A1M5BDZ0"/>
<comment type="similarity">
    <text evidence="2 7">Belongs to the peptidase M14 family.</text>
</comment>
<keyword evidence="5" id="KW-0862">Zinc</keyword>
<dbReference type="InterPro" id="IPR000834">
    <property type="entry name" value="Peptidase_M14"/>
</dbReference>
<evidence type="ECO:0000256" key="5">
    <source>
        <dbReference type="ARBA" id="ARBA00022833"/>
    </source>
</evidence>
<evidence type="ECO:0000256" key="6">
    <source>
        <dbReference type="ARBA" id="ARBA00023049"/>
    </source>
</evidence>
<dbReference type="GO" id="GO:0006508">
    <property type="term" value="P:proteolysis"/>
    <property type="evidence" value="ECO:0007669"/>
    <property type="project" value="UniProtKB-KW"/>
</dbReference>
<dbReference type="CDD" id="cd06242">
    <property type="entry name" value="M14-like"/>
    <property type="match status" value="1"/>
</dbReference>
<keyword evidence="8" id="KW-0732">Signal</keyword>
<dbReference type="Gene3D" id="3.40.630.10">
    <property type="entry name" value="Zn peptidases"/>
    <property type="match status" value="1"/>
</dbReference>
<dbReference type="RefSeq" id="WP_234995667.1">
    <property type="nucleotide sequence ID" value="NZ_FQVN01000003.1"/>
</dbReference>
<evidence type="ECO:0000259" key="9">
    <source>
        <dbReference type="PROSITE" id="PS52035"/>
    </source>
</evidence>
<dbReference type="GO" id="GO:0008270">
    <property type="term" value="F:zinc ion binding"/>
    <property type="evidence" value="ECO:0007669"/>
    <property type="project" value="InterPro"/>
</dbReference>
<evidence type="ECO:0000256" key="3">
    <source>
        <dbReference type="ARBA" id="ARBA00022670"/>
    </source>
</evidence>
<keyword evidence="10" id="KW-0121">Carboxypeptidase</keyword>
<gene>
    <name evidence="10" type="ORF">SAMN05444320_103528</name>
</gene>
<evidence type="ECO:0000256" key="1">
    <source>
        <dbReference type="ARBA" id="ARBA00001947"/>
    </source>
</evidence>
<keyword evidence="4" id="KW-0378">Hydrolase</keyword>
<protein>
    <submittedName>
        <fullName evidence="10">Zinc carboxypeptidase</fullName>
    </submittedName>
</protein>
<evidence type="ECO:0000256" key="4">
    <source>
        <dbReference type="ARBA" id="ARBA00022801"/>
    </source>
</evidence>
<name>A0A1M5BDZ0_STRHI</name>
<dbReference type="InterPro" id="IPR006311">
    <property type="entry name" value="TAT_signal"/>
</dbReference>
<comment type="cofactor">
    <cofactor evidence="1">
        <name>Zn(2+)</name>
        <dbReference type="ChEBI" id="CHEBI:29105"/>
    </cofactor>
</comment>
<keyword evidence="11" id="KW-1185">Reference proteome</keyword>
<keyword evidence="6" id="KW-0482">Metalloprotease</keyword>